<dbReference type="Proteomes" id="UP000216345">
    <property type="component" value="Unassembled WGS sequence"/>
</dbReference>
<evidence type="ECO:0000313" key="2">
    <source>
        <dbReference type="Proteomes" id="UP000216345"/>
    </source>
</evidence>
<organism evidence="1 2">
    <name type="scientific">Brucella rhizosphaerae</name>
    <dbReference type="NCBI Taxonomy" id="571254"/>
    <lineage>
        <taxon>Bacteria</taxon>
        <taxon>Pseudomonadati</taxon>
        <taxon>Pseudomonadota</taxon>
        <taxon>Alphaproteobacteria</taxon>
        <taxon>Hyphomicrobiales</taxon>
        <taxon>Brucellaceae</taxon>
        <taxon>Brucella/Ochrobactrum group</taxon>
        <taxon>Brucella</taxon>
    </lineage>
</organism>
<gene>
    <name evidence="1" type="ORF">CEV32_1484</name>
</gene>
<sequence length="47" mass="5225">MRKPLGPSFVKRGYCLKTKRPRYLSVKAGDTVGFLTLKPAILPHLGL</sequence>
<evidence type="ECO:0000313" key="1">
    <source>
        <dbReference type="EMBL" id="OYR11186.1"/>
    </source>
</evidence>
<dbReference type="AlphaFoldDB" id="A0A256F903"/>
<reference evidence="1 2" key="1">
    <citation type="submission" date="2017-07" db="EMBL/GenBank/DDBJ databases">
        <title>Phylogenetic study on the rhizospheric bacterium Ochrobactrum sp. A44.</title>
        <authorList>
            <person name="Krzyzanowska D.M."/>
            <person name="Ossowicki A."/>
            <person name="Rajewska M."/>
            <person name="Maciag T."/>
            <person name="Kaczynski Z."/>
            <person name="Czerwicka M."/>
            <person name="Jafra S."/>
        </authorList>
    </citation>
    <scope>NUCLEOTIDE SEQUENCE [LARGE SCALE GENOMIC DNA]</scope>
    <source>
        <strain evidence="1 2">PR17</strain>
    </source>
</reference>
<name>A0A256F903_9HYPH</name>
<accession>A0A256F903</accession>
<protein>
    <submittedName>
        <fullName evidence="1">Uncharacterized protein</fullName>
    </submittedName>
</protein>
<comment type="caution">
    <text evidence="1">The sequence shown here is derived from an EMBL/GenBank/DDBJ whole genome shotgun (WGS) entry which is preliminary data.</text>
</comment>
<keyword evidence="2" id="KW-1185">Reference proteome</keyword>
<dbReference type="EMBL" id="NNRK01000033">
    <property type="protein sequence ID" value="OYR11186.1"/>
    <property type="molecule type" value="Genomic_DNA"/>
</dbReference>
<proteinExistence type="predicted"/>